<evidence type="ECO:0000313" key="7">
    <source>
        <dbReference type="Proteomes" id="UP000319817"/>
    </source>
</evidence>
<feature type="transmembrane region" description="Helical" evidence="4">
    <location>
        <begin position="92"/>
        <end position="109"/>
    </location>
</feature>
<dbReference type="SUPFAM" id="SSF54631">
    <property type="entry name" value="CBS-domain pair"/>
    <property type="match status" value="1"/>
</dbReference>
<keyword evidence="2" id="KW-0129">CBS domain</keyword>
<gene>
    <name evidence="6" type="ORF">K239x_09130</name>
</gene>
<evidence type="ECO:0000256" key="4">
    <source>
        <dbReference type="SAM" id="Phobius"/>
    </source>
</evidence>
<organism evidence="6 7">
    <name type="scientific">Stieleria marina</name>
    <dbReference type="NCBI Taxonomy" id="1930275"/>
    <lineage>
        <taxon>Bacteria</taxon>
        <taxon>Pseudomonadati</taxon>
        <taxon>Planctomycetota</taxon>
        <taxon>Planctomycetia</taxon>
        <taxon>Pirellulales</taxon>
        <taxon>Pirellulaceae</taxon>
        <taxon>Stieleria</taxon>
    </lineage>
</organism>
<dbReference type="Pfam" id="PF01595">
    <property type="entry name" value="CNNM"/>
    <property type="match status" value="1"/>
</dbReference>
<protein>
    <recommendedName>
        <fullName evidence="5">CNNM transmembrane domain-containing protein</fullName>
    </recommendedName>
</protein>
<dbReference type="GO" id="GO:0005886">
    <property type="term" value="C:plasma membrane"/>
    <property type="evidence" value="ECO:0007669"/>
    <property type="project" value="TreeGrafter"/>
</dbReference>
<sequence>MMFAVLLFVVGLCLSAFFSGTETGLYRVSRTRLVLDGLSGSRAAKGLVWLLNHPAIFVATMLVGNNVANYLASFAIVTGVAVLFHSNATAELIGPILMTPIVFVLGELLPKSLFYHAPYRLLMAARPFVLIAAVLFAPISMVLGLLGNLLRLITGQTPFRLRLAMARGELDQVLQAGEEAGILVAGQRSLAQKLFEVGNQPAVMFGVQPDRLPIIDAPVDVVAASHQARRRNHPIVLVRRSGRLIGYLRYADLCLAEPLSTPRNVIRGRVDDRHLKTLLRLYDAASDVAILFDDGGEMRYVVTRRQLLQALVK</sequence>
<keyword evidence="3 4" id="KW-0472">Membrane</keyword>
<dbReference type="AlphaFoldDB" id="A0A517NPD2"/>
<proteinExistence type="predicted"/>
<dbReference type="RefSeq" id="WP_145416426.1">
    <property type="nucleotide sequence ID" value="NZ_CP036526.1"/>
</dbReference>
<accession>A0A517NPD2</accession>
<dbReference type="InterPro" id="IPR002550">
    <property type="entry name" value="CNNM"/>
</dbReference>
<evidence type="ECO:0000256" key="2">
    <source>
        <dbReference type="ARBA" id="ARBA00023122"/>
    </source>
</evidence>
<dbReference type="InterPro" id="IPR046342">
    <property type="entry name" value="CBS_dom_sf"/>
</dbReference>
<feature type="transmembrane region" description="Helical" evidence="4">
    <location>
        <begin position="129"/>
        <end position="150"/>
    </location>
</feature>
<dbReference type="PROSITE" id="PS51846">
    <property type="entry name" value="CNNM"/>
    <property type="match status" value="1"/>
</dbReference>
<reference evidence="6 7" key="1">
    <citation type="submission" date="2019-02" db="EMBL/GenBank/DDBJ databases">
        <title>Deep-cultivation of Planctomycetes and their phenomic and genomic characterization uncovers novel biology.</title>
        <authorList>
            <person name="Wiegand S."/>
            <person name="Jogler M."/>
            <person name="Boedeker C."/>
            <person name="Pinto D."/>
            <person name="Vollmers J."/>
            <person name="Rivas-Marin E."/>
            <person name="Kohn T."/>
            <person name="Peeters S.H."/>
            <person name="Heuer A."/>
            <person name="Rast P."/>
            <person name="Oberbeckmann S."/>
            <person name="Bunk B."/>
            <person name="Jeske O."/>
            <person name="Meyerdierks A."/>
            <person name="Storesund J.E."/>
            <person name="Kallscheuer N."/>
            <person name="Luecker S."/>
            <person name="Lage O.M."/>
            <person name="Pohl T."/>
            <person name="Merkel B.J."/>
            <person name="Hornburger P."/>
            <person name="Mueller R.-W."/>
            <person name="Bruemmer F."/>
            <person name="Labrenz M."/>
            <person name="Spormann A.M."/>
            <person name="Op den Camp H."/>
            <person name="Overmann J."/>
            <person name="Amann R."/>
            <person name="Jetten M.S.M."/>
            <person name="Mascher T."/>
            <person name="Medema M.H."/>
            <person name="Devos D.P."/>
            <person name="Kaster A.-K."/>
            <person name="Ovreas L."/>
            <person name="Rohde M."/>
            <person name="Galperin M.Y."/>
            <person name="Jogler C."/>
        </authorList>
    </citation>
    <scope>NUCLEOTIDE SEQUENCE [LARGE SCALE GENOMIC DNA]</scope>
    <source>
        <strain evidence="6 7">K23_9</strain>
    </source>
</reference>
<feature type="transmembrane region" description="Helical" evidence="4">
    <location>
        <begin position="70"/>
        <end position="86"/>
    </location>
</feature>
<keyword evidence="3 4" id="KW-0812">Transmembrane</keyword>
<evidence type="ECO:0000256" key="1">
    <source>
        <dbReference type="ARBA" id="ARBA00022737"/>
    </source>
</evidence>
<dbReference type="PANTHER" id="PTHR22777">
    <property type="entry name" value="HEMOLYSIN-RELATED"/>
    <property type="match status" value="1"/>
</dbReference>
<name>A0A517NPD2_9BACT</name>
<dbReference type="EMBL" id="CP036526">
    <property type="protein sequence ID" value="QDT08970.1"/>
    <property type="molecule type" value="Genomic_DNA"/>
</dbReference>
<dbReference type="PANTHER" id="PTHR22777:SF17">
    <property type="entry name" value="UPF0053 PROTEIN SLL0260"/>
    <property type="match status" value="1"/>
</dbReference>
<keyword evidence="7" id="KW-1185">Reference proteome</keyword>
<dbReference type="Proteomes" id="UP000319817">
    <property type="component" value="Chromosome"/>
</dbReference>
<dbReference type="OrthoDB" id="274143at2"/>
<keyword evidence="3 4" id="KW-1133">Transmembrane helix</keyword>
<evidence type="ECO:0000313" key="6">
    <source>
        <dbReference type="EMBL" id="QDT08970.1"/>
    </source>
</evidence>
<feature type="domain" description="CNNM transmembrane" evidence="5">
    <location>
        <begin position="1"/>
        <end position="187"/>
    </location>
</feature>
<keyword evidence="1" id="KW-0677">Repeat</keyword>
<evidence type="ECO:0000259" key="5">
    <source>
        <dbReference type="PROSITE" id="PS51846"/>
    </source>
</evidence>
<evidence type="ECO:0000256" key="3">
    <source>
        <dbReference type="PROSITE-ProRule" id="PRU01193"/>
    </source>
</evidence>